<name>A0ABT5ZR34_9ACTN</name>
<accession>A0ABT5ZR34</accession>
<sequence length="257" mass="27989">MPNTSTGFTDPSSTCVRPLTELYRQLTRRCEAWCAEVASGPAESITASDLATRPEALAAVIDGESARILADHGLRPRRDVAASRALHHYLWTASLLFSGPWYLDRRVPDIAPDRVRVDPVSGTLALAPDGCREGRRAARPAELRTAVAEHVAPVLRAFAPQVRRGPRALWGMAGDDLVSGIWYLGRVFGDERRGVREAGAVLPGGTPPFPGAAAFRELSGQPIRTRLGCCMYYAIRPDEACLTCPRTSDAERVRRMA</sequence>
<evidence type="ECO:0000259" key="1">
    <source>
        <dbReference type="Pfam" id="PF11575"/>
    </source>
</evidence>
<reference evidence="2 3" key="1">
    <citation type="submission" date="2023-03" db="EMBL/GenBank/DDBJ databases">
        <title>Draft genome sequence of Streptomyces sp. RB6PN23 isolated from peat swamp forest in Thailand.</title>
        <authorList>
            <person name="Klaysubun C."/>
            <person name="Duangmal K."/>
        </authorList>
    </citation>
    <scope>NUCLEOTIDE SEQUENCE [LARGE SCALE GENOMIC DNA]</scope>
    <source>
        <strain evidence="2 3">RB6PN23</strain>
    </source>
</reference>
<dbReference type="Pfam" id="PF11575">
    <property type="entry name" value="FhuF_C"/>
    <property type="match status" value="1"/>
</dbReference>
<dbReference type="InterPro" id="IPR024726">
    <property type="entry name" value="FhuF_C"/>
</dbReference>
<keyword evidence="3" id="KW-1185">Reference proteome</keyword>
<evidence type="ECO:0000313" key="2">
    <source>
        <dbReference type="EMBL" id="MDF3292029.1"/>
    </source>
</evidence>
<dbReference type="RefSeq" id="WP_276095144.1">
    <property type="nucleotide sequence ID" value="NZ_JARJBC010000015.1"/>
</dbReference>
<comment type="caution">
    <text evidence="2">The sequence shown here is derived from an EMBL/GenBank/DDBJ whole genome shotgun (WGS) entry which is preliminary data.</text>
</comment>
<dbReference type="Proteomes" id="UP001216579">
    <property type="component" value="Unassembled WGS sequence"/>
</dbReference>
<protein>
    <submittedName>
        <fullName evidence="2">(2Fe-2S)-binding protein</fullName>
    </submittedName>
</protein>
<feature type="domain" description="Ferric siderophore reductase C-terminal" evidence="1">
    <location>
        <begin position="226"/>
        <end position="246"/>
    </location>
</feature>
<organism evidence="2 3">
    <name type="scientific">Streptomyces silvisoli</name>
    <dbReference type="NCBI Taxonomy" id="3034235"/>
    <lineage>
        <taxon>Bacteria</taxon>
        <taxon>Bacillati</taxon>
        <taxon>Actinomycetota</taxon>
        <taxon>Actinomycetes</taxon>
        <taxon>Kitasatosporales</taxon>
        <taxon>Streptomycetaceae</taxon>
        <taxon>Streptomyces</taxon>
    </lineage>
</organism>
<proteinExistence type="predicted"/>
<gene>
    <name evidence="2" type="ORF">P3G67_22920</name>
</gene>
<evidence type="ECO:0000313" key="3">
    <source>
        <dbReference type="Proteomes" id="UP001216579"/>
    </source>
</evidence>
<dbReference type="EMBL" id="JARJBC010000015">
    <property type="protein sequence ID" value="MDF3292029.1"/>
    <property type="molecule type" value="Genomic_DNA"/>
</dbReference>